<keyword evidence="13" id="KW-1185">Reference proteome</keyword>
<evidence type="ECO:0000313" key="6">
    <source>
        <dbReference type="EMBL" id="CAF3588976.1"/>
    </source>
</evidence>
<dbReference type="EMBL" id="CAJNYV010000627">
    <property type="protein sequence ID" value="CAF3371690.1"/>
    <property type="molecule type" value="Genomic_DNA"/>
</dbReference>
<proteinExistence type="predicted"/>
<evidence type="ECO:0000313" key="10">
    <source>
        <dbReference type="EMBL" id="CAF4841009.1"/>
    </source>
</evidence>
<dbReference type="Proteomes" id="UP000663869">
    <property type="component" value="Unassembled WGS sequence"/>
</dbReference>
<gene>
    <name evidence="6" type="ORF">FME351_LOCUS21353</name>
    <name evidence="5" type="ORF">GRG538_LOCUS19105</name>
    <name evidence="7" type="ORF">HFQ381_LOCUS25872</name>
    <name evidence="2" type="ORF">KIK155_LOCUS5458</name>
    <name evidence="4" type="ORF">LUA448_LOCUS22736</name>
    <name evidence="11" type="ORF">QYT958_LOCUS28186</name>
    <name evidence="3" type="ORF">TIS948_LOCUS26925</name>
    <name evidence="10" type="ORF">TOA249_LOCUS26070</name>
    <name evidence="8" type="ORF">TSG867_LOCUS26399</name>
    <name evidence="9" type="ORF">UJA718_LOCUS34807</name>
</gene>
<evidence type="ECO:0000313" key="7">
    <source>
        <dbReference type="EMBL" id="CAF4476424.1"/>
    </source>
</evidence>
<dbReference type="AlphaFoldDB" id="A0A821AAK9"/>
<accession>A0A821AAK9</accession>
<dbReference type="OrthoDB" id="10411192at2759"/>
<evidence type="ECO:0000313" key="12">
    <source>
        <dbReference type="Proteomes" id="UP000663862"/>
    </source>
</evidence>
<reference evidence="8" key="1">
    <citation type="submission" date="2021-02" db="EMBL/GenBank/DDBJ databases">
        <authorList>
            <person name="Nowell W R."/>
        </authorList>
    </citation>
    <scope>NUCLEOTIDE SEQUENCE</scope>
</reference>
<evidence type="ECO:0000256" key="1">
    <source>
        <dbReference type="SAM" id="Phobius"/>
    </source>
</evidence>
<organism evidence="8 12">
    <name type="scientific">Rotaria socialis</name>
    <dbReference type="NCBI Taxonomy" id="392032"/>
    <lineage>
        <taxon>Eukaryota</taxon>
        <taxon>Metazoa</taxon>
        <taxon>Spiralia</taxon>
        <taxon>Gnathifera</taxon>
        <taxon>Rotifera</taxon>
        <taxon>Eurotatoria</taxon>
        <taxon>Bdelloidea</taxon>
        <taxon>Philodinida</taxon>
        <taxon>Philodinidae</taxon>
        <taxon>Rotaria</taxon>
    </lineage>
</organism>
<dbReference type="EMBL" id="CAJOBO010002982">
    <property type="protein sequence ID" value="CAF4476424.1"/>
    <property type="molecule type" value="Genomic_DNA"/>
</dbReference>
<dbReference type="Proteomes" id="UP000663872">
    <property type="component" value="Unassembled WGS sequence"/>
</dbReference>
<dbReference type="EMBL" id="CAJNXB010004778">
    <property type="protein sequence ID" value="CAF3391975.1"/>
    <property type="molecule type" value="Genomic_DNA"/>
</dbReference>
<dbReference type="Proteomes" id="UP000663848">
    <property type="component" value="Unassembled WGS sequence"/>
</dbReference>
<dbReference type="EMBL" id="CAJOBP010031854">
    <property type="protein sequence ID" value="CAF4672098.1"/>
    <property type="molecule type" value="Genomic_DNA"/>
</dbReference>
<evidence type="ECO:0000313" key="3">
    <source>
        <dbReference type="EMBL" id="CAF3391975.1"/>
    </source>
</evidence>
<protein>
    <submittedName>
        <fullName evidence="8">Uncharacterized protein</fullName>
    </submittedName>
</protein>
<dbReference type="Proteomes" id="UP000663838">
    <property type="component" value="Unassembled WGS sequence"/>
</dbReference>
<evidence type="ECO:0000313" key="2">
    <source>
        <dbReference type="EMBL" id="CAF3371690.1"/>
    </source>
</evidence>
<evidence type="ECO:0000313" key="8">
    <source>
        <dbReference type="EMBL" id="CAF4578048.1"/>
    </source>
</evidence>
<evidence type="ECO:0000313" key="4">
    <source>
        <dbReference type="EMBL" id="CAF3462228.1"/>
    </source>
</evidence>
<dbReference type="Proteomes" id="UP000663862">
    <property type="component" value="Unassembled WGS sequence"/>
</dbReference>
<dbReference type="Proteomes" id="UP000663873">
    <property type="component" value="Unassembled WGS sequence"/>
</dbReference>
<dbReference type="EMBL" id="CAJNYU010002703">
    <property type="protein sequence ID" value="CAF3588976.1"/>
    <property type="molecule type" value="Genomic_DNA"/>
</dbReference>
<dbReference type="EMBL" id="CAJOBR010007529">
    <property type="protein sequence ID" value="CAF4864634.1"/>
    <property type="molecule type" value="Genomic_DNA"/>
</dbReference>
<dbReference type="Proteomes" id="UP000663833">
    <property type="component" value="Unassembled WGS sequence"/>
</dbReference>
<keyword evidence="1" id="KW-0812">Transmembrane</keyword>
<evidence type="ECO:0000313" key="11">
    <source>
        <dbReference type="EMBL" id="CAF4864634.1"/>
    </source>
</evidence>
<dbReference type="EMBL" id="CAJNYD010002927">
    <property type="protein sequence ID" value="CAF3462228.1"/>
    <property type="molecule type" value="Genomic_DNA"/>
</dbReference>
<keyword evidence="1" id="KW-0472">Membrane</keyword>
<feature type="transmembrane region" description="Helical" evidence="1">
    <location>
        <begin position="51"/>
        <end position="75"/>
    </location>
</feature>
<dbReference type="EMBL" id="CAJOBS010002962">
    <property type="protein sequence ID" value="CAF4841009.1"/>
    <property type="molecule type" value="Genomic_DNA"/>
</dbReference>
<evidence type="ECO:0000313" key="13">
    <source>
        <dbReference type="Proteomes" id="UP000663873"/>
    </source>
</evidence>
<sequence>MQKTANVWHYFFTHSILNASKATLFSTSMTRFNDTQWFVWRYSSHDENASALIGVVILIPIIFALIICICLCCIYRYRQQQLPRNTTDLPIELSDQRKIAVSTIFYNSNYDPIAFEELPPAYYEISKAKTEPLLATGNIIPSKSSN</sequence>
<dbReference type="EMBL" id="CAJNYT010003119">
    <property type="protein sequence ID" value="CAF3527969.1"/>
    <property type="molecule type" value="Genomic_DNA"/>
</dbReference>
<dbReference type="Proteomes" id="UP000663865">
    <property type="component" value="Unassembled WGS sequence"/>
</dbReference>
<evidence type="ECO:0000313" key="5">
    <source>
        <dbReference type="EMBL" id="CAF3527969.1"/>
    </source>
</evidence>
<evidence type="ECO:0000313" key="9">
    <source>
        <dbReference type="EMBL" id="CAF4672098.1"/>
    </source>
</evidence>
<dbReference type="Proteomes" id="UP000663851">
    <property type="component" value="Unassembled WGS sequence"/>
</dbReference>
<dbReference type="Proteomes" id="UP000663825">
    <property type="component" value="Unassembled WGS sequence"/>
</dbReference>
<comment type="caution">
    <text evidence="8">The sequence shown here is derived from an EMBL/GenBank/DDBJ whole genome shotgun (WGS) entry which is preliminary data.</text>
</comment>
<name>A0A821AAK9_9BILA</name>
<dbReference type="EMBL" id="CAJOBQ010002769">
    <property type="protein sequence ID" value="CAF4578048.1"/>
    <property type="molecule type" value="Genomic_DNA"/>
</dbReference>
<keyword evidence="1" id="KW-1133">Transmembrane helix</keyword>